<feature type="compositionally biased region" description="Polar residues" evidence="1">
    <location>
        <begin position="49"/>
        <end position="59"/>
    </location>
</feature>
<feature type="compositionally biased region" description="Polar residues" evidence="1">
    <location>
        <begin position="16"/>
        <end position="25"/>
    </location>
</feature>
<protein>
    <submittedName>
        <fullName evidence="2">Uncharacterized protein</fullName>
    </submittedName>
</protein>
<proteinExistence type="predicted"/>
<evidence type="ECO:0000313" key="2">
    <source>
        <dbReference type="EMBL" id="ELK25150.1"/>
    </source>
</evidence>
<evidence type="ECO:0000256" key="1">
    <source>
        <dbReference type="SAM" id="MobiDB-lite"/>
    </source>
</evidence>
<reference evidence="3" key="1">
    <citation type="journal article" date="2013" name="Science">
        <title>Comparative analysis of bat genomes provides insight into the evolution of flight and immunity.</title>
        <authorList>
            <person name="Zhang G."/>
            <person name="Cowled C."/>
            <person name="Shi Z."/>
            <person name="Huang Z."/>
            <person name="Bishop-Lilly K.A."/>
            <person name="Fang X."/>
            <person name="Wynne J.W."/>
            <person name="Xiong Z."/>
            <person name="Baker M.L."/>
            <person name="Zhao W."/>
            <person name="Tachedjian M."/>
            <person name="Zhu Y."/>
            <person name="Zhou P."/>
            <person name="Jiang X."/>
            <person name="Ng J."/>
            <person name="Yang L."/>
            <person name="Wu L."/>
            <person name="Xiao J."/>
            <person name="Feng Y."/>
            <person name="Chen Y."/>
            <person name="Sun X."/>
            <person name="Zhang Y."/>
            <person name="Marsh G.A."/>
            <person name="Crameri G."/>
            <person name="Broder C.C."/>
            <person name="Frey K.G."/>
            <person name="Wang L.F."/>
            <person name="Wang J."/>
        </authorList>
    </citation>
    <scope>NUCLEOTIDE SEQUENCE [LARGE SCALE GENOMIC DNA]</scope>
</reference>
<name>L5LGL5_MYODS</name>
<feature type="compositionally biased region" description="Low complexity" evidence="1">
    <location>
        <begin position="88"/>
        <end position="99"/>
    </location>
</feature>
<feature type="region of interest" description="Disordered" evidence="1">
    <location>
        <begin position="82"/>
        <end position="105"/>
    </location>
</feature>
<sequence>MNQPAHLSWELEQRSDGTQLSQQRGHNGLRNPQVLKATAPWEKGRTPSCPASASKPTQDQLQQEAALQELRRLLATKQEALRQEQEAKALAAQENEAAAGGTQDWGEEKSQVVMLRQQDQLQQEAALQELRRLLTINAEPHMLGAEQGQWSGAQRRTRLRQEAHR</sequence>
<dbReference type="EMBL" id="KB112290">
    <property type="protein sequence ID" value="ELK25150.1"/>
    <property type="molecule type" value="Genomic_DNA"/>
</dbReference>
<dbReference type="AlphaFoldDB" id="L5LGL5"/>
<dbReference type="Proteomes" id="UP000010556">
    <property type="component" value="Unassembled WGS sequence"/>
</dbReference>
<feature type="region of interest" description="Disordered" evidence="1">
    <location>
        <begin position="143"/>
        <end position="165"/>
    </location>
</feature>
<keyword evidence="3" id="KW-1185">Reference proteome</keyword>
<evidence type="ECO:0000313" key="3">
    <source>
        <dbReference type="Proteomes" id="UP000010556"/>
    </source>
</evidence>
<gene>
    <name evidence="2" type="ORF">MDA_GLEAN10002065</name>
</gene>
<feature type="region of interest" description="Disordered" evidence="1">
    <location>
        <begin position="1"/>
        <end position="60"/>
    </location>
</feature>
<accession>L5LGL5</accession>
<organism evidence="2 3">
    <name type="scientific">Myotis davidii</name>
    <name type="common">David's myotis</name>
    <dbReference type="NCBI Taxonomy" id="225400"/>
    <lineage>
        <taxon>Eukaryota</taxon>
        <taxon>Metazoa</taxon>
        <taxon>Chordata</taxon>
        <taxon>Craniata</taxon>
        <taxon>Vertebrata</taxon>
        <taxon>Euteleostomi</taxon>
        <taxon>Mammalia</taxon>
        <taxon>Eutheria</taxon>
        <taxon>Laurasiatheria</taxon>
        <taxon>Chiroptera</taxon>
        <taxon>Yangochiroptera</taxon>
        <taxon>Vespertilionidae</taxon>
        <taxon>Myotis</taxon>
    </lineage>
</organism>